<dbReference type="InterPro" id="IPR013751">
    <property type="entry name" value="ACP_syn_III_N"/>
</dbReference>
<evidence type="ECO:0000313" key="14">
    <source>
        <dbReference type="Proteomes" id="UP001153642"/>
    </source>
</evidence>
<dbReference type="CDD" id="cd00830">
    <property type="entry name" value="KAS_III"/>
    <property type="match status" value="1"/>
</dbReference>
<organism evidence="13 14">
    <name type="scientific">Galbibacter pacificus</name>
    <dbReference type="NCBI Taxonomy" id="2996052"/>
    <lineage>
        <taxon>Bacteria</taxon>
        <taxon>Pseudomonadati</taxon>
        <taxon>Bacteroidota</taxon>
        <taxon>Flavobacteriia</taxon>
        <taxon>Flavobacteriales</taxon>
        <taxon>Flavobacteriaceae</taxon>
        <taxon>Galbibacter</taxon>
    </lineage>
</organism>
<keyword evidence="4 10" id="KW-0808">Transferase</keyword>
<comment type="function">
    <text evidence="10">Catalyzes the condensation reaction of fatty acid synthesis by the addition to an acyl acceptor of two carbons from malonyl-ACP. Catalyzes the first condensation reaction which initiates fatty acid synthesis and may therefore play a role in governing the total rate of fatty acid production. Possesses both acetoacetyl-ACP synthase and acetyl transacylase activities. Its substrate specificity determines the biosynthesis of branched-chain and/or straight-chain of fatty acids.</text>
</comment>
<accession>A0ABT6FVB2</accession>
<comment type="caution">
    <text evidence="13">The sequence shown here is derived from an EMBL/GenBank/DDBJ whole genome shotgun (WGS) entry which is preliminary data.</text>
</comment>
<dbReference type="PANTHER" id="PTHR34069:SF2">
    <property type="entry name" value="BETA-KETOACYL-[ACYL-CARRIER-PROTEIN] SYNTHASE III"/>
    <property type="match status" value="1"/>
</dbReference>
<feature type="domain" description="Beta-ketoacyl-[acyl-carrier-protein] synthase III C-terminal" evidence="11">
    <location>
        <begin position="248"/>
        <end position="337"/>
    </location>
</feature>
<comment type="similarity">
    <text evidence="1 10">Belongs to the thiolase-like superfamily. FabH family.</text>
</comment>
<evidence type="ECO:0000256" key="5">
    <source>
        <dbReference type="ARBA" id="ARBA00022832"/>
    </source>
</evidence>
<name>A0ABT6FVB2_9FLAO</name>
<keyword evidence="8 10" id="KW-0511">Multifunctional enzyme</keyword>
<dbReference type="Proteomes" id="UP001153642">
    <property type="component" value="Unassembled WGS sequence"/>
</dbReference>
<gene>
    <name evidence="10" type="primary">fabH</name>
    <name evidence="13" type="ORF">OSR52_15030</name>
</gene>
<dbReference type="InterPro" id="IPR016039">
    <property type="entry name" value="Thiolase-like"/>
</dbReference>
<evidence type="ECO:0000256" key="3">
    <source>
        <dbReference type="ARBA" id="ARBA00022516"/>
    </source>
</evidence>
<evidence type="ECO:0000313" key="13">
    <source>
        <dbReference type="EMBL" id="MDG3587187.1"/>
    </source>
</evidence>
<dbReference type="RefSeq" id="WP_277901102.1">
    <property type="nucleotide sequence ID" value="NZ_JAPMUA010000006.1"/>
</dbReference>
<feature type="active site" evidence="10">
    <location>
        <position position="264"/>
    </location>
</feature>
<evidence type="ECO:0000256" key="10">
    <source>
        <dbReference type="HAMAP-Rule" id="MF_01815"/>
    </source>
</evidence>
<keyword evidence="7 10" id="KW-0275">Fatty acid biosynthesis</keyword>
<dbReference type="InterPro" id="IPR004655">
    <property type="entry name" value="FabH"/>
</dbReference>
<protein>
    <recommendedName>
        <fullName evidence="10">Beta-ketoacyl-[acyl-carrier-protein] synthase III</fullName>
        <shortName evidence="10">Beta-ketoacyl-ACP synthase III</shortName>
        <shortName evidence="10">KAS III</shortName>
        <ecNumber evidence="10">2.3.1.180</ecNumber>
    </recommendedName>
    <alternativeName>
        <fullName evidence="10">3-oxoacyl-[acyl-carrier-protein] synthase 3</fullName>
    </alternativeName>
    <alternativeName>
        <fullName evidence="10">3-oxoacyl-[acyl-carrier-protein] synthase III</fullName>
    </alternativeName>
</protein>
<dbReference type="Pfam" id="PF08545">
    <property type="entry name" value="ACP_syn_III"/>
    <property type="match status" value="1"/>
</dbReference>
<dbReference type="EMBL" id="JAPMUA010000006">
    <property type="protein sequence ID" value="MDG3587187.1"/>
    <property type="molecule type" value="Genomic_DNA"/>
</dbReference>
<dbReference type="Gene3D" id="3.40.47.10">
    <property type="match status" value="1"/>
</dbReference>
<reference evidence="13" key="1">
    <citation type="submission" date="2022-11" db="EMBL/GenBank/DDBJ databases">
        <title>High-quality draft genome sequence of Galbibacter sp. strain CMA-7.</title>
        <authorList>
            <person name="Wei L."/>
            <person name="Dong C."/>
            <person name="Shao Z."/>
        </authorList>
    </citation>
    <scope>NUCLEOTIDE SEQUENCE</scope>
    <source>
        <strain evidence="13">CMA-7</strain>
    </source>
</reference>
<feature type="region of interest" description="ACP-binding" evidence="10">
    <location>
        <begin position="265"/>
        <end position="269"/>
    </location>
</feature>
<keyword evidence="9 10" id="KW-0012">Acyltransferase</keyword>
<dbReference type="PANTHER" id="PTHR34069">
    <property type="entry name" value="3-OXOACYL-[ACYL-CARRIER-PROTEIN] SYNTHASE 3"/>
    <property type="match status" value="1"/>
</dbReference>
<dbReference type="NCBIfam" id="TIGR00747">
    <property type="entry name" value="fabH"/>
    <property type="match status" value="1"/>
</dbReference>
<evidence type="ECO:0000259" key="12">
    <source>
        <dbReference type="Pfam" id="PF08545"/>
    </source>
</evidence>
<feature type="active site" evidence="10">
    <location>
        <position position="294"/>
    </location>
</feature>
<comment type="domain">
    <text evidence="10">The last Arg residue of the ACP-binding site is essential for the weak association between ACP/AcpP and FabH.</text>
</comment>
<comment type="pathway">
    <text evidence="10">Lipid metabolism; fatty acid biosynthesis.</text>
</comment>
<dbReference type="InterPro" id="IPR013747">
    <property type="entry name" value="ACP_syn_III_C"/>
</dbReference>
<keyword evidence="6 10" id="KW-0443">Lipid metabolism</keyword>
<sequence>MYNSKITGLGYYVPENVVTNDDLSKLMDTNDAWIQERTGIKERRHVVKGDGDTTTTMGVKAAKIAIERSGLDKDEIDFVVFATLSPDYYFPGPGVLVQRDLGLKTVGALDVRNQCSGFVYAISVADQFIKTGMYKNVLVIGSELHSTGLDMTTRGRGVSVIFGDGAGAAVLSREEDTTKGILSTHLHSEGEHAEELALIAPGMGKRWVTDILSEDNPEEDTSYFPHMNGQFVFKNAVVRFSEVINEGLQANGLTASDIDLLVPHQANLRISQFIQQKFKLNDDQVFNNIMKYGNTTAASIPIALTEAWEQGKVKKDDTVVLAAFGSGFTWASAIIKW</sequence>
<dbReference type="SUPFAM" id="SSF53901">
    <property type="entry name" value="Thiolase-like"/>
    <property type="match status" value="1"/>
</dbReference>
<evidence type="ECO:0000256" key="8">
    <source>
        <dbReference type="ARBA" id="ARBA00023268"/>
    </source>
</evidence>
<feature type="domain" description="Beta-ketoacyl-[acyl-carrier-protein] synthase III N-terminal" evidence="12">
    <location>
        <begin position="109"/>
        <end position="190"/>
    </location>
</feature>
<dbReference type="Pfam" id="PF08541">
    <property type="entry name" value="ACP_syn_III_C"/>
    <property type="match status" value="1"/>
</dbReference>
<keyword evidence="5 10" id="KW-0276">Fatty acid metabolism</keyword>
<evidence type="ECO:0000256" key="4">
    <source>
        <dbReference type="ARBA" id="ARBA00022679"/>
    </source>
</evidence>
<comment type="subunit">
    <text evidence="10">Homodimer.</text>
</comment>
<evidence type="ECO:0000256" key="1">
    <source>
        <dbReference type="ARBA" id="ARBA00008642"/>
    </source>
</evidence>
<evidence type="ECO:0000256" key="6">
    <source>
        <dbReference type="ARBA" id="ARBA00023098"/>
    </source>
</evidence>
<dbReference type="NCBIfam" id="NF006829">
    <property type="entry name" value="PRK09352.1"/>
    <property type="match status" value="1"/>
</dbReference>
<comment type="catalytic activity">
    <reaction evidence="10">
        <text>malonyl-[ACP] + acetyl-CoA + H(+) = 3-oxobutanoyl-[ACP] + CO2 + CoA</text>
        <dbReference type="Rhea" id="RHEA:12080"/>
        <dbReference type="Rhea" id="RHEA-COMP:9623"/>
        <dbReference type="Rhea" id="RHEA-COMP:9625"/>
        <dbReference type="ChEBI" id="CHEBI:15378"/>
        <dbReference type="ChEBI" id="CHEBI:16526"/>
        <dbReference type="ChEBI" id="CHEBI:57287"/>
        <dbReference type="ChEBI" id="CHEBI:57288"/>
        <dbReference type="ChEBI" id="CHEBI:78449"/>
        <dbReference type="ChEBI" id="CHEBI:78450"/>
        <dbReference type="EC" id="2.3.1.180"/>
    </reaction>
</comment>
<evidence type="ECO:0000256" key="9">
    <source>
        <dbReference type="ARBA" id="ARBA00023315"/>
    </source>
</evidence>
<comment type="subcellular location">
    <subcellularLocation>
        <location evidence="10">Cytoplasm</location>
    </subcellularLocation>
</comment>
<proteinExistence type="inferred from homology"/>
<dbReference type="EC" id="2.3.1.180" evidence="10"/>
<dbReference type="HAMAP" id="MF_01815">
    <property type="entry name" value="FabH"/>
    <property type="match status" value="1"/>
</dbReference>
<evidence type="ECO:0000256" key="2">
    <source>
        <dbReference type="ARBA" id="ARBA00022490"/>
    </source>
</evidence>
<keyword evidence="14" id="KW-1185">Reference proteome</keyword>
<keyword evidence="3 10" id="KW-0444">Lipid biosynthesis</keyword>
<feature type="active site" evidence="10">
    <location>
        <position position="115"/>
    </location>
</feature>
<keyword evidence="2 10" id="KW-0963">Cytoplasm</keyword>
<evidence type="ECO:0000256" key="7">
    <source>
        <dbReference type="ARBA" id="ARBA00023160"/>
    </source>
</evidence>
<evidence type="ECO:0000259" key="11">
    <source>
        <dbReference type="Pfam" id="PF08541"/>
    </source>
</evidence>